<dbReference type="RefSeq" id="WP_252954402.1">
    <property type="nucleotide sequence ID" value="NZ_JAFIRR010000103.1"/>
</dbReference>
<dbReference type="InterPro" id="IPR042098">
    <property type="entry name" value="TauD-like_sf"/>
</dbReference>
<organism evidence="7 8">
    <name type="scientific">Siccirubricoccus soli</name>
    <dbReference type="NCBI Taxonomy" id="2899147"/>
    <lineage>
        <taxon>Bacteria</taxon>
        <taxon>Pseudomonadati</taxon>
        <taxon>Pseudomonadota</taxon>
        <taxon>Alphaproteobacteria</taxon>
        <taxon>Acetobacterales</taxon>
        <taxon>Roseomonadaceae</taxon>
        <taxon>Siccirubricoccus</taxon>
    </lineage>
</organism>
<keyword evidence="2" id="KW-0479">Metal-binding</keyword>
<dbReference type="InterPro" id="IPR003819">
    <property type="entry name" value="TauD/TfdA-like"/>
</dbReference>
<evidence type="ECO:0000259" key="6">
    <source>
        <dbReference type="Pfam" id="PF02668"/>
    </source>
</evidence>
<comment type="similarity">
    <text evidence="1">Belongs to the TfdA dioxygenase family.</text>
</comment>
<gene>
    <name evidence="7" type="ORF">JYK14_16600</name>
</gene>
<reference evidence="7 8" key="1">
    <citation type="submission" date="2021-12" db="EMBL/GenBank/DDBJ databases">
        <title>Siccirubricoccus leaddurans sp. nov., a high concentration Zn2+ tolerance bacterium.</title>
        <authorList>
            <person name="Cao Y."/>
        </authorList>
    </citation>
    <scope>NUCLEOTIDE SEQUENCE [LARGE SCALE GENOMIC DNA]</scope>
    <source>
        <strain evidence="7 8">KC 17139</strain>
    </source>
</reference>
<dbReference type="EMBL" id="JAFIRR010000103">
    <property type="protein sequence ID" value="MCO6417769.1"/>
    <property type="molecule type" value="Genomic_DNA"/>
</dbReference>
<keyword evidence="3 7" id="KW-0223">Dioxygenase</keyword>
<dbReference type="SUPFAM" id="SSF51197">
    <property type="entry name" value="Clavaminate synthase-like"/>
    <property type="match status" value="1"/>
</dbReference>
<dbReference type="Gene3D" id="3.60.130.10">
    <property type="entry name" value="Clavaminate synthase-like"/>
    <property type="match status" value="1"/>
</dbReference>
<evidence type="ECO:0000256" key="3">
    <source>
        <dbReference type="ARBA" id="ARBA00022964"/>
    </source>
</evidence>
<protein>
    <submittedName>
        <fullName evidence="7">TauD/TfdA family dioxygenase</fullName>
    </submittedName>
</protein>
<evidence type="ECO:0000256" key="2">
    <source>
        <dbReference type="ARBA" id="ARBA00022723"/>
    </source>
</evidence>
<dbReference type="InterPro" id="IPR051178">
    <property type="entry name" value="TfdA_dioxygenase"/>
</dbReference>
<sequence>MSAHLAAALPAAATALPFRPLHPEFGLELYGLDLAAPQPEAVLDRLVAALAEHQLLLLRDQALSPAQLAALAARLAHAPRALPTALAAPGDLAGWAFDPLSPRRPARVQALFAAAPPAPGLTGLFASQIAALAGLNPWLAYHVAYLEAATPAGPLPLVQADAAGHRRALFLPPEATALAGLPAAEAAALLPRLRAAATAPAITWRHGFRQGDLLLWDGHALLHRLAPGQAGAQAPLLRAAAAPEAPLGAAAATTPYLIAG</sequence>
<evidence type="ECO:0000256" key="4">
    <source>
        <dbReference type="ARBA" id="ARBA00023002"/>
    </source>
</evidence>
<dbReference type="Pfam" id="PF02668">
    <property type="entry name" value="TauD"/>
    <property type="match status" value="1"/>
</dbReference>
<name>A0ABT1D7B2_9PROT</name>
<dbReference type="PANTHER" id="PTHR43779">
    <property type="entry name" value="DIOXYGENASE RV0097-RELATED"/>
    <property type="match status" value="1"/>
</dbReference>
<evidence type="ECO:0000313" key="7">
    <source>
        <dbReference type="EMBL" id="MCO6417769.1"/>
    </source>
</evidence>
<dbReference type="GO" id="GO:0051213">
    <property type="term" value="F:dioxygenase activity"/>
    <property type="evidence" value="ECO:0007669"/>
    <property type="project" value="UniProtKB-KW"/>
</dbReference>
<evidence type="ECO:0000256" key="5">
    <source>
        <dbReference type="ARBA" id="ARBA00023004"/>
    </source>
</evidence>
<dbReference type="PANTHER" id="PTHR43779:SF3">
    <property type="entry name" value="(3R)-3-[(CARBOXYMETHYL)AMINO]FATTY ACID OXYGENASE_DECARBOXYLASE"/>
    <property type="match status" value="1"/>
</dbReference>
<evidence type="ECO:0000313" key="8">
    <source>
        <dbReference type="Proteomes" id="UP001523392"/>
    </source>
</evidence>
<feature type="domain" description="TauD/TfdA-like" evidence="6">
    <location>
        <begin position="18"/>
        <end position="226"/>
    </location>
</feature>
<proteinExistence type="inferred from homology"/>
<comment type="caution">
    <text evidence="7">The sequence shown here is derived from an EMBL/GenBank/DDBJ whole genome shotgun (WGS) entry which is preliminary data.</text>
</comment>
<keyword evidence="5" id="KW-0408">Iron</keyword>
<evidence type="ECO:0000256" key="1">
    <source>
        <dbReference type="ARBA" id="ARBA00005896"/>
    </source>
</evidence>
<keyword evidence="8" id="KW-1185">Reference proteome</keyword>
<dbReference type="Proteomes" id="UP001523392">
    <property type="component" value="Unassembled WGS sequence"/>
</dbReference>
<accession>A0ABT1D7B2</accession>
<keyword evidence="4" id="KW-0560">Oxidoreductase</keyword>